<dbReference type="Pfam" id="PF16159">
    <property type="entry name" value="FOXP-CC"/>
    <property type="match status" value="1"/>
</dbReference>
<dbReference type="PROSITE" id="PS00028">
    <property type="entry name" value="ZINC_FINGER_C2H2_1"/>
    <property type="match status" value="1"/>
</dbReference>
<dbReference type="InterPro" id="IPR036390">
    <property type="entry name" value="WH_DNA-bd_sf"/>
</dbReference>
<keyword evidence="8" id="KW-0804">Transcription</keyword>
<reference evidence="13" key="1">
    <citation type="submission" date="2019-07" db="EMBL/GenBank/DDBJ databases">
        <authorList>
            <consortium name="Wellcome Sanger Institute Data Sharing"/>
        </authorList>
    </citation>
    <scope>NUCLEOTIDE SEQUENCE [LARGE SCALE GENOMIC DNA]</scope>
</reference>
<keyword evidence="4" id="KW-0863">Zinc-finger</keyword>
<keyword evidence="2" id="KW-0678">Repressor</keyword>
<dbReference type="Gene3D" id="1.10.10.10">
    <property type="entry name" value="Winged helix-like DNA-binding domain superfamily/Winged helix DNA-binding domain"/>
    <property type="match status" value="1"/>
</dbReference>
<dbReference type="GeneTree" id="ENSGT00940000161807"/>
<feature type="compositionally biased region" description="Basic and acidic residues" evidence="11">
    <location>
        <begin position="13"/>
        <end position="25"/>
    </location>
</feature>
<dbReference type="InterPro" id="IPR050998">
    <property type="entry name" value="FOXP"/>
</dbReference>
<dbReference type="PROSITE" id="PS50039">
    <property type="entry name" value="FORK_HEAD_3"/>
    <property type="match status" value="1"/>
</dbReference>
<dbReference type="PRINTS" id="PR00053">
    <property type="entry name" value="FORKHEAD"/>
</dbReference>
<accession>A0A8C5CH55</accession>
<feature type="region of interest" description="Disordered" evidence="11">
    <location>
        <begin position="1"/>
        <end position="162"/>
    </location>
</feature>
<keyword evidence="5" id="KW-0862">Zinc</keyword>
<gene>
    <name evidence="13" type="primary">foxp3b</name>
</gene>
<feature type="domain" description="Fork-head" evidence="12">
    <location>
        <begin position="310"/>
        <end position="383"/>
    </location>
</feature>
<feature type="DNA-binding region" description="Fork-head" evidence="10">
    <location>
        <begin position="310"/>
        <end position="383"/>
    </location>
</feature>
<keyword evidence="3" id="KW-0479">Metal-binding</keyword>
<dbReference type="InterPro" id="IPR013087">
    <property type="entry name" value="Znf_C2H2_type"/>
</dbReference>
<dbReference type="Pfam" id="PF00250">
    <property type="entry name" value="Forkhead"/>
    <property type="match status" value="1"/>
</dbReference>
<evidence type="ECO:0000313" key="14">
    <source>
        <dbReference type="Proteomes" id="UP000694546"/>
    </source>
</evidence>
<dbReference type="GO" id="GO:0000978">
    <property type="term" value="F:RNA polymerase II cis-regulatory region sequence-specific DNA binding"/>
    <property type="evidence" value="ECO:0007669"/>
    <property type="project" value="TreeGrafter"/>
</dbReference>
<evidence type="ECO:0000256" key="1">
    <source>
        <dbReference type="ARBA" id="ARBA00004123"/>
    </source>
</evidence>
<dbReference type="Proteomes" id="UP000694546">
    <property type="component" value="Chromosome 1"/>
</dbReference>
<keyword evidence="14" id="KW-1185">Reference proteome</keyword>
<evidence type="ECO:0000256" key="8">
    <source>
        <dbReference type="ARBA" id="ARBA00023163"/>
    </source>
</evidence>
<protein>
    <recommendedName>
        <fullName evidence="12">Fork-head domain-containing protein</fullName>
    </recommendedName>
</protein>
<evidence type="ECO:0000256" key="11">
    <source>
        <dbReference type="SAM" id="MobiDB-lite"/>
    </source>
</evidence>
<evidence type="ECO:0000256" key="6">
    <source>
        <dbReference type="ARBA" id="ARBA00023015"/>
    </source>
</evidence>
<dbReference type="GO" id="GO:0008270">
    <property type="term" value="F:zinc ion binding"/>
    <property type="evidence" value="ECO:0007669"/>
    <property type="project" value="UniProtKB-KW"/>
</dbReference>
<evidence type="ECO:0000256" key="9">
    <source>
        <dbReference type="ARBA" id="ARBA00023242"/>
    </source>
</evidence>
<keyword evidence="6" id="KW-0805">Transcription regulation</keyword>
<dbReference type="SUPFAM" id="SSF46785">
    <property type="entry name" value="Winged helix' DNA-binding domain"/>
    <property type="match status" value="1"/>
</dbReference>
<feature type="region of interest" description="Disordered" evidence="11">
    <location>
        <begin position="389"/>
        <end position="414"/>
    </location>
</feature>
<dbReference type="Ensembl" id="ENSGMOT00000056543.1">
    <property type="protein sequence ID" value="ENSGMOP00000061492.1"/>
    <property type="gene ID" value="ENSGMOG00000033391.1"/>
</dbReference>
<name>A0A8C5CH55_GADMO</name>
<dbReference type="SMART" id="SM00339">
    <property type="entry name" value="FH"/>
    <property type="match status" value="1"/>
</dbReference>
<dbReference type="CDD" id="cd20066">
    <property type="entry name" value="FH_FOXP3"/>
    <property type="match status" value="1"/>
</dbReference>
<evidence type="ECO:0000256" key="4">
    <source>
        <dbReference type="ARBA" id="ARBA00022771"/>
    </source>
</evidence>
<evidence type="ECO:0000256" key="5">
    <source>
        <dbReference type="ARBA" id="ARBA00022833"/>
    </source>
</evidence>
<dbReference type="Gene3D" id="1.20.5.340">
    <property type="match status" value="1"/>
</dbReference>
<dbReference type="AlphaFoldDB" id="A0A8C5CH55"/>
<proteinExistence type="predicted"/>
<dbReference type="InterPro" id="IPR030456">
    <property type="entry name" value="TF_fork_head_CS_2"/>
</dbReference>
<feature type="compositionally biased region" description="Low complexity" evidence="11">
    <location>
        <begin position="110"/>
        <end position="140"/>
    </location>
</feature>
<evidence type="ECO:0000256" key="3">
    <source>
        <dbReference type="ARBA" id="ARBA00022723"/>
    </source>
</evidence>
<dbReference type="GO" id="GO:0001227">
    <property type="term" value="F:DNA-binding transcription repressor activity, RNA polymerase II-specific"/>
    <property type="evidence" value="ECO:0007669"/>
    <property type="project" value="TreeGrafter"/>
</dbReference>
<dbReference type="PROSITE" id="PS00658">
    <property type="entry name" value="FORK_HEAD_2"/>
    <property type="match status" value="1"/>
</dbReference>
<dbReference type="PANTHER" id="PTHR45796">
    <property type="entry name" value="FORKHEAD BOX P, ISOFORM C"/>
    <property type="match status" value="1"/>
</dbReference>
<organism evidence="13 14">
    <name type="scientific">Gadus morhua</name>
    <name type="common">Atlantic cod</name>
    <dbReference type="NCBI Taxonomy" id="8049"/>
    <lineage>
        <taxon>Eukaryota</taxon>
        <taxon>Metazoa</taxon>
        <taxon>Chordata</taxon>
        <taxon>Craniata</taxon>
        <taxon>Vertebrata</taxon>
        <taxon>Euteleostomi</taxon>
        <taxon>Actinopterygii</taxon>
        <taxon>Neopterygii</taxon>
        <taxon>Teleostei</taxon>
        <taxon>Neoteleostei</taxon>
        <taxon>Acanthomorphata</taxon>
        <taxon>Zeiogadaria</taxon>
        <taxon>Gadariae</taxon>
        <taxon>Gadiformes</taxon>
        <taxon>Gadoidei</taxon>
        <taxon>Gadidae</taxon>
        <taxon>Gadus</taxon>
    </lineage>
</organism>
<evidence type="ECO:0000256" key="7">
    <source>
        <dbReference type="ARBA" id="ARBA00023125"/>
    </source>
</evidence>
<reference evidence="13" key="3">
    <citation type="submission" date="2025-09" db="UniProtKB">
        <authorList>
            <consortium name="Ensembl"/>
        </authorList>
    </citation>
    <scope>IDENTIFICATION</scope>
</reference>
<dbReference type="InterPro" id="IPR047413">
    <property type="entry name" value="FH_FOXP3"/>
</dbReference>
<evidence type="ECO:0000313" key="13">
    <source>
        <dbReference type="Ensembl" id="ENSGMOP00000061492.1"/>
    </source>
</evidence>
<dbReference type="InterPro" id="IPR001766">
    <property type="entry name" value="Fork_head_dom"/>
</dbReference>
<comment type="subcellular location">
    <subcellularLocation>
        <location evidence="1 10">Nucleus</location>
    </subcellularLocation>
</comment>
<evidence type="ECO:0000256" key="10">
    <source>
        <dbReference type="PROSITE-ProRule" id="PRU00089"/>
    </source>
</evidence>
<dbReference type="OrthoDB" id="5830876at2759"/>
<keyword evidence="7 10" id="KW-0238">DNA-binding</keyword>
<keyword evidence="9 10" id="KW-0539">Nucleus</keyword>
<sequence>MPGTSSETFACGRKSESETRREPGARRTSLLLSSPPPPSGLEGSLSPSASGGQCNQPEGRMEEVLPDLSRRNQYRPSVLRQGQMQPSKHYIENGSHTQPILVPESESQDPGPHWGSSPPAGAPSPGRLAGASSPLLPLPSGRGGSLHRYSQHAMHPDHSRLPATGGARGLFVSGLCRWLGCGRSFEDISSLFIHLQGEHGLTEQSLTQYRSQQDMVHYLERKLTLEKQRLRLMERHISDTSPAQSAAYDWSYSLALYLAPPPVTDGLAAPPGVVKDVVDFAQQGCWPNGPAHLLPDYVPSIECYKYNNIRPPYTYAYLIRWSILESPLKQRSLNEIYTWFSTMFFYFRHNTATWKNAVRHNLSLHTCFVRMEGGKGAVWTVDEREYQRRKGPKYHRDQPGRLMSPYSHFRPGES</sequence>
<evidence type="ECO:0000259" key="12">
    <source>
        <dbReference type="PROSITE" id="PS50039"/>
    </source>
</evidence>
<feature type="compositionally biased region" description="Basic and acidic residues" evidence="11">
    <location>
        <begin position="389"/>
        <end position="399"/>
    </location>
</feature>
<feature type="compositionally biased region" description="Low complexity" evidence="11">
    <location>
        <begin position="40"/>
        <end position="52"/>
    </location>
</feature>
<evidence type="ECO:0000256" key="2">
    <source>
        <dbReference type="ARBA" id="ARBA00022491"/>
    </source>
</evidence>
<dbReference type="InterPro" id="IPR032354">
    <property type="entry name" value="FOXP-CC"/>
</dbReference>
<reference evidence="13" key="2">
    <citation type="submission" date="2025-08" db="UniProtKB">
        <authorList>
            <consortium name="Ensembl"/>
        </authorList>
    </citation>
    <scope>IDENTIFICATION</scope>
</reference>
<dbReference type="PANTHER" id="PTHR45796:SF2">
    <property type="entry name" value="FORKHEAD BOX P3"/>
    <property type="match status" value="1"/>
</dbReference>
<dbReference type="GO" id="GO:0005634">
    <property type="term" value="C:nucleus"/>
    <property type="evidence" value="ECO:0007669"/>
    <property type="project" value="UniProtKB-SubCell"/>
</dbReference>
<dbReference type="InterPro" id="IPR036388">
    <property type="entry name" value="WH-like_DNA-bd_sf"/>
</dbReference>